<dbReference type="InterPro" id="IPR011701">
    <property type="entry name" value="MFS"/>
</dbReference>
<feature type="transmembrane region" description="Helical" evidence="6">
    <location>
        <begin position="325"/>
        <end position="347"/>
    </location>
</feature>
<dbReference type="Gene3D" id="1.20.1250.20">
    <property type="entry name" value="MFS general substrate transporter like domains"/>
    <property type="match status" value="2"/>
</dbReference>
<keyword evidence="5 6" id="KW-0472">Membrane</keyword>
<feature type="transmembrane region" description="Helical" evidence="6">
    <location>
        <begin position="20"/>
        <end position="46"/>
    </location>
</feature>
<name>A0AB38TKC6_BURGA</name>
<accession>A0AB38TKC6</accession>
<dbReference type="PANTHER" id="PTHR43124:SF3">
    <property type="entry name" value="CHLORAMPHENICOL EFFLUX PUMP RV0191"/>
    <property type="match status" value="1"/>
</dbReference>
<evidence type="ECO:0000259" key="7">
    <source>
        <dbReference type="PROSITE" id="PS50850"/>
    </source>
</evidence>
<feature type="transmembrane region" description="Helical" evidence="6">
    <location>
        <begin position="78"/>
        <end position="101"/>
    </location>
</feature>
<dbReference type="CDD" id="cd06174">
    <property type="entry name" value="MFS"/>
    <property type="match status" value="1"/>
</dbReference>
<dbReference type="AlphaFoldDB" id="A0AB38TKC6"/>
<feature type="transmembrane region" description="Helical" evidence="6">
    <location>
        <begin position="113"/>
        <end position="137"/>
    </location>
</feature>
<feature type="domain" description="Major facilitator superfamily (MFS) profile" evidence="7">
    <location>
        <begin position="1"/>
        <end position="381"/>
    </location>
</feature>
<dbReference type="GO" id="GO:0022857">
    <property type="term" value="F:transmembrane transporter activity"/>
    <property type="evidence" value="ECO:0007669"/>
    <property type="project" value="InterPro"/>
</dbReference>
<evidence type="ECO:0000313" key="9">
    <source>
        <dbReference type="Proteomes" id="UP001059745"/>
    </source>
</evidence>
<dbReference type="InterPro" id="IPR020846">
    <property type="entry name" value="MFS_dom"/>
</dbReference>
<feature type="transmembrane region" description="Helical" evidence="6">
    <location>
        <begin position="353"/>
        <end position="377"/>
    </location>
</feature>
<dbReference type="GO" id="GO:0005886">
    <property type="term" value="C:plasma membrane"/>
    <property type="evidence" value="ECO:0007669"/>
    <property type="project" value="UniProtKB-SubCell"/>
</dbReference>
<feature type="transmembrane region" description="Helical" evidence="6">
    <location>
        <begin position="234"/>
        <end position="255"/>
    </location>
</feature>
<evidence type="ECO:0000313" key="8">
    <source>
        <dbReference type="EMBL" id="UWX68508.1"/>
    </source>
</evidence>
<keyword evidence="3 6" id="KW-0812">Transmembrane</keyword>
<organism evidence="8 9">
    <name type="scientific">Burkholderia gladioli</name>
    <name type="common">Pseudomonas marginata</name>
    <name type="synonym">Phytomonas marginata</name>
    <dbReference type="NCBI Taxonomy" id="28095"/>
    <lineage>
        <taxon>Bacteria</taxon>
        <taxon>Pseudomonadati</taxon>
        <taxon>Pseudomonadota</taxon>
        <taxon>Betaproteobacteria</taxon>
        <taxon>Burkholderiales</taxon>
        <taxon>Burkholderiaceae</taxon>
        <taxon>Burkholderia</taxon>
    </lineage>
</organism>
<evidence type="ECO:0000256" key="5">
    <source>
        <dbReference type="ARBA" id="ARBA00023136"/>
    </source>
</evidence>
<evidence type="ECO:0000256" key="4">
    <source>
        <dbReference type="ARBA" id="ARBA00022989"/>
    </source>
</evidence>
<feature type="transmembrane region" description="Helical" evidence="6">
    <location>
        <begin position="53"/>
        <end position="72"/>
    </location>
</feature>
<dbReference type="PROSITE" id="PS50850">
    <property type="entry name" value="MFS"/>
    <property type="match status" value="1"/>
</dbReference>
<dbReference type="RefSeq" id="WP_260531150.1">
    <property type="nucleotide sequence ID" value="NZ_CP104214.1"/>
</dbReference>
<evidence type="ECO:0000256" key="3">
    <source>
        <dbReference type="ARBA" id="ARBA00022692"/>
    </source>
</evidence>
<dbReference type="EMBL" id="CP104214">
    <property type="protein sequence ID" value="UWX68508.1"/>
    <property type="molecule type" value="Genomic_DNA"/>
</dbReference>
<feature type="transmembrane region" description="Helical" evidence="6">
    <location>
        <begin position="291"/>
        <end position="313"/>
    </location>
</feature>
<proteinExistence type="predicted"/>
<keyword evidence="2" id="KW-1003">Cell membrane</keyword>
<evidence type="ECO:0000256" key="2">
    <source>
        <dbReference type="ARBA" id="ARBA00022475"/>
    </source>
</evidence>
<dbReference type="Proteomes" id="UP001059745">
    <property type="component" value="Chromosome 1"/>
</dbReference>
<dbReference type="SUPFAM" id="SSF103473">
    <property type="entry name" value="MFS general substrate transporter"/>
    <property type="match status" value="1"/>
</dbReference>
<feature type="transmembrane region" description="Helical" evidence="6">
    <location>
        <begin position="143"/>
        <end position="169"/>
    </location>
</feature>
<protein>
    <submittedName>
        <fullName evidence="8">MFS transporter</fullName>
    </submittedName>
</protein>
<dbReference type="Pfam" id="PF07690">
    <property type="entry name" value="MFS_1"/>
    <property type="match status" value="1"/>
</dbReference>
<reference evidence="8" key="1">
    <citation type="submission" date="2022-09" db="EMBL/GenBank/DDBJ databases">
        <title>Genomic of Burkholderia gladioli.</title>
        <authorList>
            <person name="Wu H."/>
        </authorList>
    </citation>
    <scope>NUCLEOTIDE SEQUENCE</scope>
    <source>
        <strain evidence="8">ZN-S4</strain>
    </source>
</reference>
<comment type="subcellular location">
    <subcellularLocation>
        <location evidence="1">Cell membrane</location>
        <topology evidence="1">Multi-pass membrane protein</topology>
    </subcellularLocation>
</comment>
<feature type="transmembrane region" description="Helical" evidence="6">
    <location>
        <begin position="262"/>
        <end position="285"/>
    </location>
</feature>
<dbReference type="InterPro" id="IPR050189">
    <property type="entry name" value="MFS_Efflux_Transporters"/>
</dbReference>
<dbReference type="InterPro" id="IPR036259">
    <property type="entry name" value="MFS_trans_sf"/>
</dbReference>
<sequence length="386" mass="39899">MGTMAFVGALPVLREAWHMSASVAGTIQTAFNLSNAFALLAAAWLCDIHGAKLVYLMCIWAGAVALAAFAFFARSPESALVCIVFVGLTQGGAYAPALLLAADLNEPAARGRAMGQMLAAGSLGYLISIAVSLWATRTHGVEIGFSACALGGISGAVLGHLSLLGAPLASARKRVEPVEKPSRPPCFLEFKAVACCLLSGYVAHCWELLGHYAWTPSLLAAALAPLHLDVPAMALLIGAVVHLPGMLSTVMFGMLSDRWDRTAVLILVGAAGAMSSLLMGSSIAWGPGWTILAAAIGSFCILGDSGVLSAAMTDSVSPNRLGRVMGVRSVLGFGLGAAAPTTFGAAFDATHRWSWAYATLAIGGCLACCFALCLRFLPGSLRTRTR</sequence>
<evidence type="ECO:0000256" key="1">
    <source>
        <dbReference type="ARBA" id="ARBA00004651"/>
    </source>
</evidence>
<dbReference type="PANTHER" id="PTHR43124">
    <property type="entry name" value="PURINE EFFLUX PUMP PBUE"/>
    <property type="match status" value="1"/>
</dbReference>
<evidence type="ECO:0000256" key="6">
    <source>
        <dbReference type="SAM" id="Phobius"/>
    </source>
</evidence>
<keyword evidence="4 6" id="KW-1133">Transmembrane helix</keyword>
<gene>
    <name evidence="8" type="ORF">NYZ96_09595</name>
</gene>